<evidence type="ECO:0000313" key="7">
    <source>
        <dbReference type="EMBL" id="KAJ1732413.1"/>
    </source>
</evidence>
<dbReference type="SMART" id="SM00220">
    <property type="entry name" value="S_TKc"/>
    <property type="match status" value="1"/>
</dbReference>
<keyword evidence="2 3" id="KW-0067">ATP-binding</keyword>
<dbReference type="AlphaFoldDB" id="A0A9W8CZI2"/>
<comment type="caution">
    <text evidence="7">The sequence shown here is derived from an EMBL/GenBank/DDBJ whole genome shotgun (WGS) entry which is preliminary data.</text>
</comment>
<dbReference type="OrthoDB" id="40902at2759"/>
<dbReference type="Gene3D" id="1.10.510.10">
    <property type="entry name" value="Transferase(Phosphotransferase) domain 1"/>
    <property type="match status" value="1"/>
</dbReference>
<keyword evidence="1 3" id="KW-0547">Nucleotide-binding</keyword>
<reference evidence="7" key="1">
    <citation type="submission" date="2022-07" db="EMBL/GenBank/DDBJ databases">
        <title>Phylogenomic reconstructions and comparative analyses of Kickxellomycotina fungi.</title>
        <authorList>
            <person name="Reynolds N.K."/>
            <person name="Stajich J.E."/>
            <person name="Barry K."/>
            <person name="Grigoriev I.V."/>
            <person name="Crous P."/>
            <person name="Smith M.E."/>
        </authorList>
    </citation>
    <scope>NUCLEOTIDE SEQUENCE</scope>
    <source>
        <strain evidence="7">BCRC 34381</strain>
    </source>
</reference>
<keyword evidence="8" id="KW-1185">Reference proteome</keyword>
<evidence type="ECO:0000256" key="5">
    <source>
        <dbReference type="SAM" id="MobiDB-lite"/>
    </source>
</evidence>
<keyword evidence="4" id="KW-0418">Kinase</keyword>
<dbReference type="CDD" id="cd05117">
    <property type="entry name" value="STKc_CAMK"/>
    <property type="match status" value="1"/>
</dbReference>
<dbReference type="SUPFAM" id="SSF56112">
    <property type="entry name" value="Protein kinase-like (PK-like)"/>
    <property type="match status" value="1"/>
</dbReference>
<dbReference type="PROSITE" id="PS00107">
    <property type="entry name" value="PROTEIN_KINASE_ATP"/>
    <property type="match status" value="1"/>
</dbReference>
<feature type="region of interest" description="Disordered" evidence="5">
    <location>
        <begin position="288"/>
        <end position="343"/>
    </location>
</feature>
<feature type="non-terminal residue" evidence="7">
    <location>
        <position position="1"/>
    </location>
</feature>
<feature type="compositionally biased region" description="Low complexity" evidence="5">
    <location>
        <begin position="292"/>
        <end position="331"/>
    </location>
</feature>
<dbReference type="PROSITE" id="PS50011">
    <property type="entry name" value="PROTEIN_KINASE_DOM"/>
    <property type="match status" value="1"/>
</dbReference>
<dbReference type="EMBL" id="JANBOI010000227">
    <property type="protein sequence ID" value="KAJ1732413.1"/>
    <property type="molecule type" value="Genomic_DNA"/>
</dbReference>
<organism evidence="7 8">
    <name type="scientific">Coemansia biformis</name>
    <dbReference type="NCBI Taxonomy" id="1286918"/>
    <lineage>
        <taxon>Eukaryota</taxon>
        <taxon>Fungi</taxon>
        <taxon>Fungi incertae sedis</taxon>
        <taxon>Zoopagomycota</taxon>
        <taxon>Kickxellomycotina</taxon>
        <taxon>Kickxellomycetes</taxon>
        <taxon>Kickxellales</taxon>
        <taxon>Kickxellaceae</taxon>
        <taxon>Coemansia</taxon>
    </lineage>
</organism>
<feature type="binding site" evidence="3">
    <location>
        <position position="29"/>
    </location>
    <ligand>
        <name>ATP</name>
        <dbReference type="ChEBI" id="CHEBI:30616"/>
    </ligand>
</feature>
<sequence>ITDTVLGRGSFAEIRTAYRKDAKAEVAVKIMKKRNFSISGAVGGGTNYIHEINLLRGIRHPNIVRVYDVAETADNVFIFMPYLKGGDLFDCIMRRDGLPEDEAKYTVYQVLLALKYLHDANIAHRDLKPENTLMVSKDPFSHAMLTDFGMAKAAGRHELMTTMCGTFQYIAPEMLLSRAEPGQALEVGYTTAVDCWSLGVLTYATLSKMLPFSDGSGNEALFDQIRSGNIDFSDAKWESVSPECVLFIRSLLRIDPRKRMSASDAFKHPWIAKDEACLARRYARSARPVAETASPSTRTPSPPAADAASPAPAKRSADDTPAATAAAATAPVGPPPTKRARQP</sequence>
<evidence type="ECO:0000313" key="8">
    <source>
        <dbReference type="Proteomes" id="UP001143981"/>
    </source>
</evidence>
<dbReference type="GO" id="GO:0004674">
    <property type="term" value="F:protein serine/threonine kinase activity"/>
    <property type="evidence" value="ECO:0007669"/>
    <property type="project" value="UniProtKB-KW"/>
</dbReference>
<evidence type="ECO:0000256" key="3">
    <source>
        <dbReference type="PROSITE-ProRule" id="PRU10141"/>
    </source>
</evidence>
<dbReference type="InterPro" id="IPR000719">
    <property type="entry name" value="Prot_kinase_dom"/>
</dbReference>
<gene>
    <name evidence="7" type="ORF">LPJ61_002051</name>
</gene>
<name>A0A9W8CZI2_9FUNG</name>
<feature type="domain" description="Protein kinase" evidence="6">
    <location>
        <begin position="1"/>
        <end position="271"/>
    </location>
</feature>
<dbReference type="InterPro" id="IPR011009">
    <property type="entry name" value="Kinase-like_dom_sf"/>
</dbReference>
<evidence type="ECO:0000256" key="2">
    <source>
        <dbReference type="ARBA" id="ARBA00022840"/>
    </source>
</evidence>
<dbReference type="Pfam" id="PF00069">
    <property type="entry name" value="Pkinase"/>
    <property type="match status" value="1"/>
</dbReference>
<dbReference type="FunFam" id="1.10.510.10:FF:000571">
    <property type="entry name" value="Maternal embryonic leucine zipper kinase"/>
    <property type="match status" value="1"/>
</dbReference>
<dbReference type="InterPro" id="IPR017441">
    <property type="entry name" value="Protein_kinase_ATP_BS"/>
</dbReference>
<accession>A0A9W8CZI2</accession>
<dbReference type="InterPro" id="IPR008271">
    <property type="entry name" value="Ser/Thr_kinase_AS"/>
</dbReference>
<comment type="similarity">
    <text evidence="4">Belongs to the protein kinase superfamily.</text>
</comment>
<dbReference type="GO" id="GO:0005524">
    <property type="term" value="F:ATP binding"/>
    <property type="evidence" value="ECO:0007669"/>
    <property type="project" value="UniProtKB-UniRule"/>
</dbReference>
<keyword evidence="4" id="KW-0723">Serine/threonine-protein kinase</keyword>
<proteinExistence type="inferred from homology"/>
<protein>
    <recommendedName>
        <fullName evidence="6">Protein kinase domain-containing protein</fullName>
    </recommendedName>
</protein>
<evidence type="ECO:0000259" key="6">
    <source>
        <dbReference type="PROSITE" id="PS50011"/>
    </source>
</evidence>
<keyword evidence="4" id="KW-0808">Transferase</keyword>
<dbReference type="PANTHER" id="PTHR24347">
    <property type="entry name" value="SERINE/THREONINE-PROTEIN KINASE"/>
    <property type="match status" value="1"/>
</dbReference>
<evidence type="ECO:0000256" key="1">
    <source>
        <dbReference type="ARBA" id="ARBA00022741"/>
    </source>
</evidence>
<dbReference type="PROSITE" id="PS00108">
    <property type="entry name" value="PROTEIN_KINASE_ST"/>
    <property type="match status" value="1"/>
</dbReference>
<evidence type="ECO:0000256" key="4">
    <source>
        <dbReference type="RuleBase" id="RU000304"/>
    </source>
</evidence>
<dbReference type="Proteomes" id="UP001143981">
    <property type="component" value="Unassembled WGS sequence"/>
</dbReference>